<evidence type="ECO:0000259" key="7">
    <source>
        <dbReference type="Pfam" id="PF01555"/>
    </source>
</evidence>
<gene>
    <name evidence="8" type="ORF">ACFQ2T_04990</name>
</gene>
<protein>
    <recommendedName>
        <fullName evidence="2">site-specific DNA-methyltransferase (adenine-specific)</fullName>
        <ecNumber evidence="2">2.1.1.72</ecNumber>
    </recommendedName>
</protein>
<evidence type="ECO:0000313" key="8">
    <source>
        <dbReference type="EMBL" id="MFD1121849.1"/>
    </source>
</evidence>
<name>A0ABW3P6Z7_9PROT</name>
<feature type="domain" description="DNA methylase N-4/N-6" evidence="7">
    <location>
        <begin position="142"/>
        <end position="213"/>
    </location>
</feature>
<dbReference type="EC" id="2.1.1.72" evidence="2"/>
<dbReference type="EMBL" id="JBHTLN010000001">
    <property type="protein sequence ID" value="MFD1121849.1"/>
    <property type="molecule type" value="Genomic_DNA"/>
</dbReference>
<evidence type="ECO:0000313" key="9">
    <source>
        <dbReference type="Proteomes" id="UP001597206"/>
    </source>
</evidence>
<dbReference type="Proteomes" id="UP001597206">
    <property type="component" value="Unassembled WGS sequence"/>
</dbReference>
<keyword evidence="4" id="KW-0808">Transferase</keyword>
<comment type="caution">
    <text evidence="8">The sequence shown here is derived from an EMBL/GenBank/DDBJ whole genome shotgun (WGS) entry which is preliminary data.</text>
</comment>
<evidence type="ECO:0000256" key="6">
    <source>
        <dbReference type="ARBA" id="ARBA00047942"/>
    </source>
</evidence>
<comment type="similarity">
    <text evidence="1">Belongs to the N(4)/N(6)-methyltransferase family.</text>
</comment>
<keyword evidence="3 8" id="KW-0489">Methyltransferase</keyword>
<dbReference type="PROSITE" id="PS00092">
    <property type="entry name" value="N6_MTASE"/>
    <property type="match status" value="1"/>
</dbReference>
<accession>A0ABW3P6Z7</accession>
<reference evidence="9" key="1">
    <citation type="journal article" date="2019" name="Int. J. Syst. Evol. Microbiol.">
        <title>The Global Catalogue of Microorganisms (GCM) 10K type strain sequencing project: providing services to taxonomists for standard genome sequencing and annotation.</title>
        <authorList>
            <consortium name="The Broad Institute Genomics Platform"/>
            <consortium name="The Broad Institute Genome Sequencing Center for Infectious Disease"/>
            <person name="Wu L."/>
            <person name="Ma J."/>
        </authorList>
    </citation>
    <scope>NUCLEOTIDE SEQUENCE [LARGE SCALE GENOMIC DNA]</scope>
    <source>
        <strain evidence="9">CCUG 58411</strain>
    </source>
</reference>
<dbReference type="InterPro" id="IPR002052">
    <property type="entry name" value="DNA_methylase_N6_adenine_CS"/>
</dbReference>
<dbReference type="InterPro" id="IPR002941">
    <property type="entry name" value="DNA_methylase_N4/N6"/>
</dbReference>
<dbReference type="RefSeq" id="WP_379031329.1">
    <property type="nucleotide sequence ID" value="NZ_JBHTLN010000001.1"/>
</dbReference>
<dbReference type="InterPro" id="IPR029063">
    <property type="entry name" value="SAM-dependent_MTases_sf"/>
</dbReference>
<evidence type="ECO:0000256" key="3">
    <source>
        <dbReference type="ARBA" id="ARBA00022603"/>
    </source>
</evidence>
<comment type="catalytic activity">
    <reaction evidence="6">
        <text>a 2'-deoxyadenosine in DNA + S-adenosyl-L-methionine = an N(6)-methyl-2'-deoxyadenosine in DNA + S-adenosyl-L-homocysteine + H(+)</text>
        <dbReference type="Rhea" id="RHEA:15197"/>
        <dbReference type="Rhea" id="RHEA-COMP:12418"/>
        <dbReference type="Rhea" id="RHEA-COMP:12419"/>
        <dbReference type="ChEBI" id="CHEBI:15378"/>
        <dbReference type="ChEBI" id="CHEBI:57856"/>
        <dbReference type="ChEBI" id="CHEBI:59789"/>
        <dbReference type="ChEBI" id="CHEBI:90615"/>
        <dbReference type="ChEBI" id="CHEBI:90616"/>
        <dbReference type="EC" id="2.1.1.72"/>
    </reaction>
</comment>
<dbReference type="Gene3D" id="3.40.50.150">
    <property type="entry name" value="Vaccinia Virus protein VP39"/>
    <property type="match status" value="1"/>
</dbReference>
<sequence>MIQPVQIGLATLHNMPCKDFMRTVPDNYFDLAIVDPPYFEGPNKSGYYGKGYSNLGVPRGKHYDSLESWEVPDAEYFNELKRISKNQIIWGANHFADELKSSSPAWLVWDKDNGESSFADVELAYTSFKTAARIFRYRWHGMIQGYQGNKRLNQTRIHPTQKPIQLYEYCLANYAKAGQKIFDSHLGSGSHAIACNNFGFELVACEKDKSMFEKSCEWIAQELKQERLFA</sequence>
<keyword evidence="9" id="KW-1185">Reference proteome</keyword>
<evidence type="ECO:0000256" key="1">
    <source>
        <dbReference type="ARBA" id="ARBA00006594"/>
    </source>
</evidence>
<evidence type="ECO:0000256" key="2">
    <source>
        <dbReference type="ARBA" id="ARBA00011900"/>
    </source>
</evidence>
<proteinExistence type="inferred from homology"/>
<dbReference type="Pfam" id="PF01555">
    <property type="entry name" value="N6_N4_Mtase"/>
    <property type="match status" value="1"/>
</dbReference>
<dbReference type="GO" id="GO:0008168">
    <property type="term" value="F:methyltransferase activity"/>
    <property type="evidence" value="ECO:0007669"/>
    <property type="project" value="UniProtKB-KW"/>
</dbReference>
<organism evidence="8 9">
    <name type="scientific">Methylophilus flavus</name>
    <dbReference type="NCBI Taxonomy" id="640084"/>
    <lineage>
        <taxon>Bacteria</taxon>
        <taxon>Pseudomonadati</taxon>
        <taxon>Pseudomonadota</taxon>
        <taxon>Betaproteobacteria</taxon>
        <taxon>Nitrosomonadales</taxon>
        <taxon>Methylophilaceae</taxon>
        <taxon>Methylophilus</taxon>
    </lineage>
</organism>
<dbReference type="SUPFAM" id="SSF53335">
    <property type="entry name" value="S-adenosyl-L-methionine-dependent methyltransferases"/>
    <property type="match status" value="1"/>
</dbReference>
<keyword evidence="5" id="KW-0949">S-adenosyl-L-methionine</keyword>
<dbReference type="GO" id="GO:0032259">
    <property type="term" value="P:methylation"/>
    <property type="evidence" value="ECO:0007669"/>
    <property type="project" value="UniProtKB-KW"/>
</dbReference>
<dbReference type="PRINTS" id="PR00506">
    <property type="entry name" value="D21N6MTFRASE"/>
</dbReference>
<evidence type="ECO:0000256" key="5">
    <source>
        <dbReference type="ARBA" id="ARBA00022691"/>
    </source>
</evidence>
<dbReference type="InterPro" id="IPR002295">
    <property type="entry name" value="N4/N6-MTase_EcoPI_Mod-like"/>
</dbReference>
<evidence type="ECO:0000256" key="4">
    <source>
        <dbReference type="ARBA" id="ARBA00022679"/>
    </source>
</evidence>